<reference evidence="1" key="1">
    <citation type="submission" date="2023-03" db="EMBL/GenBank/DDBJ databases">
        <title>MT1 and MT2 Draft Genomes of Novel Species.</title>
        <authorList>
            <person name="Venkateswaran K."/>
        </authorList>
    </citation>
    <scope>NUCLEOTIDE SEQUENCE</scope>
    <source>
        <strain evidence="1">F6_3S_P_1C</strain>
    </source>
</reference>
<dbReference type="RefSeq" id="WP_301248166.1">
    <property type="nucleotide sequence ID" value="NZ_JAROCD010000010.1"/>
</dbReference>
<protein>
    <submittedName>
        <fullName evidence="1">Uncharacterized protein</fullName>
    </submittedName>
</protein>
<evidence type="ECO:0000313" key="2">
    <source>
        <dbReference type="Proteomes" id="UP001174205"/>
    </source>
</evidence>
<dbReference type="EMBL" id="JAROCD010000010">
    <property type="protein sequence ID" value="MDN4603545.1"/>
    <property type="molecule type" value="Genomic_DNA"/>
</dbReference>
<name>A0ABT8JEL4_9BACL</name>
<gene>
    <name evidence="1" type="ORF">P5G61_20050</name>
</gene>
<accession>A0ABT8JEL4</accession>
<evidence type="ECO:0000313" key="1">
    <source>
        <dbReference type="EMBL" id="MDN4603545.1"/>
    </source>
</evidence>
<proteinExistence type="predicted"/>
<comment type="caution">
    <text evidence="1">The sequence shown here is derived from an EMBL/GenBank/DDBJ whole genome shotgun (WGS) entry which is preliminary data.</text>
</comment>
<sequence length="87" mass="10855">MFAQNEIQIWENEQSLELKNNKKFIDPRKEKLKEIRKGIKSTHFNKESKPARKQDYRLYRTKMKRLMYSEQYDLLHNYKRTSGWLTW</sequence>
<keyword evidence="2" id="KW-1185">Reference proteome</keyword>
<organism evidence="1 2">
    <name type="scientific">Paenibacillus vandeheii</name>
    <dbReference type="NCBI Taxonomy" id="3035917"/>
    <lineage>
        <taxon>Bacteria</taxon>
        <taxon>Bacillati</taxon>
        <taxon>Bacillota</taxon>
        <taxon>Bacilli</taxon>
        <taxon>Bacillales</taxon>
        <taxon>Paenibacillaceae</taxon>
        <taxon>Paenibacillus</taxon>
    </lineage>
</organism>
<dbReference type="Proteomes" id="UP001174205">
    <property type="component" value="Unassembled WGS sequence"/>
</dbReference>